<dbReference type="RefSeq" id="WP_039260339.1">
    <property type="nucleotide sequence ID" value="NZ_JDRY01000178.1"/>
</dbReference>
<comment type="caution">
    <text evidence="1">The sequence shown here is derived from an EMBL/GenBank/DDBJ whole genome shotgun (WGS) entry which is preliminary data.</text>
</comment>
<dbReference type="EMBL" id="JDRY01000178">
    <property type="protein sequence ID" value="KGM92936.1"/>
    <property type="molecule type" value="Genomic_DNA"/>
</dbReference>
<evidence type="ECO:0000313" key="1">
    <source>
        <dbReference type="EMBL" id="KGM92936.1"/>
    </source>
</evidence>
<gene>
    <name evidence="1" type="ORF">Z955_16465</name>
</gene>
<evidence type="ECO:0000313" key="2">
    <source>
        <dbReference type="Proteomes" id="UP000030014"/>
    </source>
</evidence>
<dbReference type="Proteomes" id="UP000030014">
    <property type="component" value="Unassembled WGS sequence"/>
</dbReference>
<name>A0A0A0HXX6_CLOBO</name>
<sequence length="137" mass="15972">MAKKKDSISSNFENLKAQMLRKREIAEQISNKASSEHMVQNKPIEDENKYVYIDDYKDADVNTNISDDKITNNDENINTNKFVIKKAEKKELPKRITYYLKPSTIQKIDRLSKKASMGKSEFVQKILEDVLENLEIQ</sequence>
<organism evidence="1 2">
    <name type="scientific">Clostridium botulinum C/D str. DC5</name>
    <dbReference type="NCBI Taxonomy" id="1443128"/>
    <lineage>
        <taxon>Bacteria</taxon>
        <taxon>Bacillati</taxon>
        <taxon>Bacillota</taxon>
        <taxon>Clostridia</taxon>
        <taxon>Eubacteriales</taxon>
        <taxon>Clostridiaceae</taxon>
        <taxon>Clostridium</taxon>
    </lineage>
</organism>
<accession>A0A0A0HXX6</accession>
<protein>
    <submittedName>
        <fullName evidence="1">Uncharacterized protein</fullName>
    </submittedName>
</protein>
<proteinExistence type="predicted"/>
<reference evidence="1 2" key="1">
    <citation type="submission" date="2014-01" db="EMBL/GenBank/DDBJ databases">
        <title>Plasmidome dynamics in the species complex Clostridium novyi sensu lato converts strains of independent lineages into distinctly different pathogens.</title>
        <authorList>
            <person name="Skarin H."/>
            <person name="Segerman B."/>
        </authorList>
    </citation>
    <scope>NUCLEOTIDE SEQUENCE [LARGE SCALE GENOMIC DNA]</scope>
    <source>
        <strain evidence="1 2">DC5</strain>
    </source>
</reference>
<dbReference type="AlphaFoldDB" id="A0A0A0HXX6"/>